<dbReference type="KEGG" id="plue:EWM63_03590"/>
<protein>
    <submittedName>
        <fullName evidence="1">Uncharacterized protein</fullName>
    </submittedName>
</protein>
<reference evidence="1 2" key="1">
    <citation type="submission" date="2019-02" db="EMBL/GenBank/DDBJ databases">
        <title>Draft Genome Sequences of Six Type Strains of the Genus Massilia.</title>
        <authorList>
            <person name="Miess H."/>
            <person name="Frediansyhah A."/>
            <person name="Gross H."/>
        </authorList>
    </citation>
    <scope>NUCLEOTIDE SEQUENCE [LARGE SCALE GENOMIC DNA]</scope>
    <source>
        <strain evidence="1 2">DSM 17473</strain>
    </source>
</reference>
<evidence type="ECO:0000313" key="2">
    <source>
        <dbReference type="Proteomes" id="UP000290637"/>
    </source>
</evidence>
<dbReference type="AlphaFoldDB" id="A0A4P6KSS4"/>
<dbReference type="OrthoDB" id="9155548at2"/>
<evidence type="ECO:0000313" key="1">
    <source>
        <dbReference type="EMBL" id="QBE62179.1"/>
    </source>
</evidence>
<dbReference type="Proteomes" id="UP000290637">
    <property type="component" value="Chromosome"/>
</dbReference>
<accession>A0A4P6KSS4</accession>
<organism evidence="1 2">
    <name type="scientific">Pseudoduganella lutea</name>
    <dbReference type="NCBI Taxonomy" id="321985"/>
    <lineage>
        <taxon>Bacteria</taxon>
        <taxon>Pseudomonadati</taxon>
        <taxon>Pseudomonadota</taxon>
        <taxon>Betaproteobacteria</taxon>
        <taxon>Burkholderiales</taxon>
        <taxon>Oxalobacteraceae</taxon>
        <taxon>Telluria group</taxon>
        <taxon>Pseudoduganella</taxon>
    </lineage>
</organism>
<sequence length="149" mass="16964">MKRFSFGAHPKRIEHPLFGTALLMETKSGPYWEIETVVWDRPFTVIIDTQGDEEPTLDQIDFYRRFTDDPDAAFAFASKLLIKEYEKWTGESFPSHWKTAFAFVGLSIPLAGNPRNVWDLSFDCLTDSAGHQFTCCVENGEPSYVTVDG</sequence>
<proteinExistence type="predicted"/>
<name>A0A4P6KSS4_9BURK</name>
<gene>
    <name evidence="1" type="ORF">EWM63_03590</name>
</gene>
<dbReference type="EMBL" id="CP035913">
    <property type="protein sequence ID" value="QBE62179.1"/>
    <property type="molecule type" value="Genomic_DNA"/>
</dbReference>
<keyword evidence="2" id="KW-1185">Reference proteome</keyword>
<dbReference type="RefSeq" id="WP_130185316.1">
    <property type="nucleotide sequence ID" value="NZ_CP035913.1"/>
</dbReference>